<keyword evidence="3" id="KW-0472">Membrane</keyword>
<accession>A0A944CDY4</accession>
<dbReference type="Pfam" id="PF00990">
    <property type="entry name" value="GGDEF"/>
    <property type="match status" value="1"/>
</dbReference>
<dbReference type="Gene3D" id="3.30.70.270">
    <property type="match status" value="1"/>
</dbReference>
<keyword evidence="3" id="KW-0812">Transmembrane</keyword>
<comment type="caution">
    <text evidence="5">The sequence shown here is derived from an EMBL/GenBank/DDBJ whole genome shotgun (WGS) entry which is preliminary data.</text>
</comment>
<dbReference type="InterPro" id="IPR000160">
    <property type="entry name" value="GGDEF_dom"/>
</dbReference>
<dbReference type="CDD" id="cd01949">
    <property type="entry name" value="GGDEF"/>
    <property type="match status" value="1"/>
</dbReference>
<dbReference type="GO" id="GO:1902201">
    <property type="term" value="P:negative regulation of bacterial-type flagellum-dependent cell motility"/>
    <property type="evidence" value="ECO:0007669"/>
    <property type="project" value="TreeGrafter"/>
</dbReference>
<dbReference type="AlphaFoldDB" id="A0A944CDY4"/>
<reference evidence="5" key="2">
    <citation type="journal article" date="2021" name="Microorganisms">
        <title>Bacterial Dimethylsulfoniopropionate Biosynthesis in the East China Sea.</title>
        <authorList>
            <person name="Liu J."/>
            <person name="Zhang Y."/>
            <person name="Liu J."/>
            <person name="Zhong H."/>
            <person name="Williams B.T."/>
            <person name="Zheng Y."/>
            <person name="Curson A.R.J."/>
            <person name="Sun C."/>
            <person name="Sun H."/>
            <person name="Song D."/>
            <person name="Wagner Mackenzie B."/>
            <person name="Bermejo Martinez A."/>
            <person name="Todd J.D."/>
            <person name="Zhang X.H."/>
        </authorList>
    </citation>
    <scope>NUCLEOTIDE SEQUENCE</scope>
    <source>
        <strain evidence="5">AESS21</strain>
    </source>
</reference>
<reference evidence="5" key="1">
    <citation type="submission" date="2018-08" db="EMBL/GenBank/DDBJ databases">
        <authorList>
            <person name="Jin W."/>
            <person name="Wang H."/>
            <person name="Yang Y."/>
            <person name="Li M."/>
            <person name="Liu J."/>
        </authorList>
    </citation>
    <scope>NUCLEOTIDE SEQUENCE</scope>
    <source>
        <strain evidence="5">AESS21</strain>
    </source>
</reference>
<feature type="transmembrane region" description="Helical" evidence="3">
    <location>
        <begin position="6"/>
        <end position="24"/>
    </location>
</feature>
<dbReference type="EMBL" id="QTKU01000003">
    <property type="protein sequence ID" value="MBS8261390.1"/>
    <property type="molecule type" value="Genomic_DNA"/>
</dbReference>
<evidence type="ECO:0000313" key="5">
    <source>
        <dbReference type="EMBL" id="MBS8261390.1"/>
    </source>
</evidence>
<dbReference type="InterPro" id="IPR043128">
    <property type="entry name" value="Rev_trsase/Diguanyl_cyclase"/>
</dbReference>
<dbReference type="NCBIfam" id="TIGR00254">
    <property type="entry name" value="GGDEF"/>
    <property type="match status" value="1"/>
</dbReference>
<feature type="transmembrane region" description="Helical" evidence="3">
    <location>
        <begin position="93"/>
        <end position="112"/>
    </location>
</feature>
<evidence type="ECO:0000313" key="6">
    <source>
        <dbReference type="Proteomes" id="UP000705379"/>
    </source>
</evidence>
<feature type="transmembrane region" description="Helical" evidence="3">
    <location>
        <begin position="132"/>
        <end position="154"/>
    </location>
</feature>
<evidence type="ECO:0000256" key="1">
    <source>
        <dbReference type="ARBA" id="ARBA00012528"/>
    </source>
</evidence>
<dbReference type="InterPro" id="IPR050469">
    <property type="entry name" value="Diguanylate_Cyclase"/>
</dbReference>
<feature type="transmembrane region" description="Helical" evidence="3">
    <location>
        <begin position="200"/>
        <end position="221"/>
    </location>
</feature>
<dbReference type="SUPFAM" id="SSF55073">
    <property type="entry name" value="Nucleotide cyclase"/>
    <property type="match status" value="1"/>
</dbReference>
<dbReference type="GO" id="GO:0043709">
    <property type="term" value="P:cell adhesion involved in single-species biofilm formation"/>
    <property type="evidence" value="ECO:0007669"/>
    <property type="project" value="TreeGrafter"/>
</dbReference>
<dbReference type="PROSITE" id="PS50887">
    <property type="entry name" value="GGDEF"/>
    <property type="match status" value="1"/>
</dbReference>
<dbReference type="InterPro" id="IPR048533">
    <property type="entry name" value="VUPS"/>
</dbReference>
<dbReference type="EC" id="2.7.7.65" evidence="1"/>
<dbReference type="PANTHER" id="PTHR45138:SF9">
    <property type="entry name" value="DIGUANYLATE CYCLASE DGCM-RELATED"/>
    <property type="match status" value="1"/>
</dbReference>
<name>A0A944CDY4_9HYPH</name>
<dbReference type="GO" id="GO:0052621">
    <property type="term" value="F:diguanylate cyclase activity"/>
    <property type="evidence" value="ECO:0007669"/>
    <property type="project" value="UniProtKB-EC"/>
</dbReference>
<sequence>MVVTNTFLLIAQAAVYFTVMMSLLQARHSIGIGVFMCALGVMHFLETYLASVFYIELPFGIISPGSTILFSGKLLMILLLYIREDALVVRQPIYGLLIGNFLIVALVMILRSHDTVSVIPDRVPDIRFVDEMGWLMVWGTILLFIDAIAIIVLYERIGDAFGRHLGWRFLVCGAVVLTFDQAGFYLALRYVSGAPLSVFFGGWAAKMVATLLYTGFFVAYLRFFDEKAKWLTHRSFRDVFHVLTYRERYYDLLETSGRDHLTGVHHRRSYDLNGPKILQESLAAGRSITMLVIDIDHFKLVNDRLGHQAGDEVLKAIAGLLNENLRAEDHLYRFGGEEFVLLCDRLAPEAAMGMAERIRKLIEKFSIIYLPEKVTVSVGVASAPEDGDNLEALFQTADQRLYRAKHMGRNRVCGPAVQD</sequence>
<protein>
    <recommendedName>
        <fullName evidence="1">diguanylate cyclase</fullName>
        <ecNumber evidence="1">2.7.7.65</ecNumber>
    </recommendedName>
</protein>
<organism evidence="5 6">
    <name type="scientific">Roseibium polysiphoniae</name>
    <dbReference type="NCBI Taxonomy" id="2571221"/>
    <lineage>
        <taxon>Bacteria</taxon>
        <taxon>Pseudomonadati</taxon>
        <taxon>Pseudomonadota</taxon>
        <taxon>Alphaproteobacteria</taxon>
        <taxon>Hyphomicrobiales</taxon>
        <taxon>Stappiaceae</taxon>
        <taxon>Roseibium</taxon>
    </lineage>
</organism>
<dbReference type="SMART" id="SM00267">
    <property type="entry name" value="GGDEF"/>
    <property type="match status" value="1"/>
</dbReference>
<feature type="transmembrane region" description="Helical" evidence="3">
    <location>
        <begin position="61"/>
        <end position="81"/>
    </location>
</feature>
<evidence type="ECO:0000256" key="3">
    <source>
        <dbReference type="SAM" id="Phobius"/>
    </source>
</evidence>
<dbReference type="Proteomes" id="UP000705379">
    <property type="component" value="Unassembled WGS sequence"/>
</dbReference>
<feature type="transmembrane region" description="Helical" evidence="3">
    <location>
        <begin position="31"/>
        <end position="55"/>
    </location>
</feature>
<keyword evidence="3" id="KW-1133">Transmembrane helix</keyword>
<feature type="transmembrane region" description="Helical" evidence="3">
    <location>
        <begin position="166"/>
        <end position="188"/>
    </location>
</feature>
<dbReference type="Pfam" id="PF20973">
    <property type="entry name" value="VUPS"/>
    <property type="match status" value="1"/>
</dbReference>
<comment type="catalytic activity">
    <reaction evidence="2">
        <text>2 GTP = 3',3'-c-di-GMP + 2 diphosphate</text>
        <dbReference type="Rhea" id="RHEA:24898"/>
        <dbReference type="ChEBI" id="CHEBI:33019"/>
        <dbReference type="ChEBI" id="CHEBI:37565"/>
        <dbReference type="ChEBI" id="CHEBI:58805"/>
        <dbReference type="EC" id="2.7.7.65"/>
    </reaction>
</comment>
<feature type="domain" description="GGDEF" evidence="4">
    <location>
        <begin position="286"/>
        <end position="417"/>
    </location>
</feature>
<gene>
    <name evidence="5" type="ORF">DYI23_14290</name>
</gene>
<dbReference type="FunFam" id="3.30.70.270:FF:000001">
    <property type="entry name" value="Diguanylate cyclase domain protein"/>
    <property type="match status" value="1"/>
</dbReference>
<dbReference type="GO" id="GO:0005886">
    <property type="term" value="C:plasma membrane"/>
    <property type="evidence" value="ECO:0007669"/>
    <property type="project" value="TreeGrafter"/>
</dbReference>
<proteinExistence type="predicted"/>
<dbReference type="InterPro" id="IPR029787">
    <property type="entry name" value="Nucleotide_cyclase"/>
</dbReference>
<dbReference type="RefSeq" id="WP_213216779.1">
    <property type="nucleotide sequence ID" value="NZ_QTKU01000003.1"/>
</dbReference>
<evidence type="ECO:0000259" key="4">
    <source>
        <dbReference type="PROSITE" id="PS50887"/>
    </source>
</evidence>
<dbReference type="PANTHER" id="PTHR45138">
    <property type="entry name" value="REGULATORY COMPONENTS OF SENSORY TRANSDUCTION SYSTEM"/>
    <property type="match status" value="1"/>
</dbReference>
<evidence type="ECO:0000256" key="2">
    <source>
        <dbReference type="ARBA" id="ARBA00034247"/>
    </source>
</evidence>